<dbReference type="InterPro" id="IPR043519">
    <property type="entry name" value="NT_sf"/>
</dbReference>
<dbReference type="CDD" id="cd05399">
    <property type="entry name" value="NT_Rel-Spo_like"/>
    <property type="match status" value="1"/>
</dbReference>
<gene>
    <name evidence="2" type="ORF">DL238_14675</name>
</gene>
<sequence>MASIDTLYASITSRIDAVHNIVNPALSDFTAGNEFLLTSRKKRLPSLYEKLFTARYANISEVDDLLAYTIVIDLPSQSQIVERYLKRAFSVETIRGPQTLFDERFFDFDSTRVICRLGASGDDSHILNSILFEVQIKTLLQYAWSKITHPIVYKPEKYDAQKSRLAAETLARLEAVDRTFQNFEKISPTVKTVRRREMVGADKIAAMFRSLHEDGTIPSELKPESGRRVSECVFSAIRSDKQRDLDTIIPQMREFIARLNPIPRSISLFELGIVFLHEKNYLYLGSKRRPRYYYISDELKSLFPEMKAFAHAMSLEPQP</sequence>
<evidence type="ECO:0000259" key="1">
    <source>
        <dbReference type="SMART" id="SM00954"/>
    </source>
</evidence>
<comment type="caution">
    <text evidence="2">The sequence shown here is derived from an EMBL/GenBank/DDBJ whole genome shotgun (WGS) entry which is preliminary data.</text>
</comment>
<dbReference type="SMART" id="SM00954">
    <property type="entry name" value="RelA_SpoT"/>
    <property type="match status" value="1"/>
</dbReference>
<evidence type="ECO:0000313" key="3">
    <source>
        <dbReference type="Proteomes" id="UP000254101"/>
    </source>
</evidence>
<dbReference type="PANTHER" id="PTHR41773">
    <property type="entry name" value="GTP PYROPHOSPHATASE-RELATED"/>
    <property type="match status" value="1"/>
</dbReference>
<dbReference type="Pfam" id="PF04607">
    <property type="entry name" value="RelA_SpoT"/>
    <property type="match status" value="1"/>
</dbReference>
<accession>A0A395LH43</accession>
<reference evidence="2 3" key="1">
    <citation type="submission" date="2018-07" db="EMBL/GenBank/DDBJ databases">
        <title>Erythrobacter nanhaiensis sp. nov., a novel member of the genus Erythrobacter isolated from the South China Sea.</title>
        <authorList>
            <person name="Chen X."/>
            <person name="Liu J."/>
        </authorList>
    </citation>
    <scope>NUCLEOTIDE SEQUENCE [LARGE SCALE GENOMIC DNA]</scope>
    <source>
        <strain evidence="2 3">S-5</strain>
    </source>
</reference>
<dbReference type="AlphaFoldDB" id="A0A395LH43"/>
<dbReference type="Proteomes" id="UP000254101">
    <property type="component" value="Unassembled WGS sequence"/>
</dbReference>
<evidence type="ECO:0000313" key="2">
    <source>
        <dbReference type="EMBL" id="RDS75919.1"/>
    </source>
</evidence>
<dbReference type="SUPFAM" id="SSF81301">
    <property type="entry name" value="Nucleotidyltransferase"/>
    <property type="match status" value="1"/>
</dbReference>
<dbReference type="OrthoDB" id="9801824at2"/>
<feature type="domain" description="RelA/SpoT" evidence="1">
    <location>
        <begin position="39"/>
        <end position="159"/>
    </location>
</feature>
<organism evidence="2 3">
    <name type="scientific">Alteriqipengyuania lutimaris</name>
    <dbReference type="NCBI Taxonomy" id="1538146"/>
    <lineage>
        <taxon>Bacteria</taxon>
        <taxon>Pseudomonadati</taxon>
        <taxon>Pseudomonadota</taxon>
        <taxon>Alphaproteobacteria</taxon>
        <taxon>Sphingomonadales</taxon>
        <taxon>Erythrobacteraceae</taxon>
        <taxon>Alteriqipengyuania</taxon>
    </lineage>
</organism>
<dbReference type="PANTHER" id="PTHR41773:SF1">
    <property type="entry name" value="RELA_SPOT DOMAIN-CONTAINING PROTEIN"/>
    <property type="match status" value="1"/>
</dbReference>
<dbReference type="Gene3D" id="3.30.460.10">
    <property type="entry name" value="Beta Polymerase, domain 2"/>
    <property type="match status" value="1"/>
</dbReference>
<dbReference type="EMBL" id="QRBB01000002">
    <property type="protein sequence ID" value="RDS75919.1"/>
    <property type="molecule type" value="Genomic_DNA"/>
</dbReference>
<protein>
    <recommendedName>
        <fullName evidence="1">RelA/SpoT domain-containing protein</fullName>
    </recommendedName>
</protein>
<dbReference type="InterPro" id="IPR007685">
    <property type="entry name" value="RelA_SpoT"/>
</dbReference>
<dbReference type="RefSeq" id="WP_115493184.1">
    <property type="nucleotide sequence ID" value="NZ_JACHWW010000002.1"/>
</dbReference>
<proteinExistence type="predicted"/>
<keyword evidence="3" id="KW-1185">Reference proteome</keyword>
<name>A0A395LH43_9SPHN</name>
<dbReference type="GO" id="GO:0015969">
    <property type="term" value="P:guanosine tetraphosphate metabolic process"/>
    <property type="evidence" value="ECO:0007669"/>
    <property type="project" value="InterPro"/>
</dbReference>